<dbReference type="GeneID" id="5479883"/>
<feature type="signal peptide" evidence="3">
    <location>
        <begin position="1"/>
        <end position="31"/>
    </location>
</feature>
<evidence type="ECO:0000256" key="2">
    <source>
        <dbReference type="SAM" id="MobiDB-lite"/>
    </source>
</evidence>
<reference evidence="5" key="3">
    <citation type="journal article" date="2021" name="Int. J. Parasitol.">
        <title>Comparative analysis of gene expression between Babesia bovis blood stages and kinetes allowed by improved genome annotation.</title>
        <authorList>
            <person name="Ueti M.W."/>
            <person name="Johnson W.C."/>
            <person name="Kappmeyer L.S."/>
            <person name="Herndon D.R."/>
            <person name="Mousel M.R."/>
            <person name="Reif K.E."/>
            <person name="Taus N.S."/>
            <person name="Ifeonu O.O."/>
            <person name="Silva J.C."/>
            <person name="Suarez C.E."/>
            <person name="Brayton K.A."/>
        </authorList>
    </citation>
    <scope>NUCLEOTIDE SEQUENCE [LARGE SCALE GENOMIC DNA]</scope>
</reference>
<name>A7AND2_BABBO</name>
<feature type="compositionally biased region" description="Basic and acidic residues" evidence="2">
    <location>
        <begin position="516"/>
        <end position="537"/>
    </location>
</feature>
<reference evidence="5" key="2">
    <citation type="journal article" date="2020" name="Data Brief">
        <title>Transcriptome dataset of Babesia bovis life stages within vertebrate and invertebrate hosts.</title>
        <authorList>
            <person name="Ueti M.W."/>
            <person name="Johnson W.C."/>
            <person name="Kappmeyer L.S."/>
            <person name="Herndon D.R."/>
            <person name="Mousel M.R."/>
            <person name="Reif K.E."/>
            <person name="Taus N.S."/>
            <person name="Ifeonu O.O."/>
            <person name="Silva J.C."/>
            <person name="Suarez C.E."/>
            <person name="Brayton K.A."/>
        </authorList>
    </citation>
    <scope>NUCLEOTIDE SEQUENCE [LARGE SCALE GENOMIC DNA]</scope>
</reference>
<keyword evidence="3" id="KW-0732">Signal</keyword>
<sequence length="553" mass="63417">MAHYKGWILCTSTVFLCLGFVNMCLFPLIHAVGVNIDHQTNKVVIRNGKRTVLAQVLFSLNNIYENFLILSSLLSDCKCCESFSDCDRNMEDAARFLNLSTQSERICHEYSQYEDMIGSMMLFESQEKILMQPDVNSQTMEEAKDELRKIKNDFLAKNYQINVDHMNHLIQDIVNFIENCVPFVTRLFGADDYADKHLLSEREHEYSDSLAGSDSDLSFKISEFSAAKLRHREANEKCQRVKQEIQSAIHLRKNALSLFEEQGLSHVAKVESELNDAQVTLSEKMVELVQAIVRRRNAVISNMDKNLHLESPIHESTDGLEAGTSYHSNDNSDQICLLDSCIQLEHILKQVRPVVFKILSITEAWKPDNGIFEDQSTSLLERVTTIKSQAKDIVWIMTTYEMIHEVLDNYQNDRFNISNTMQFDEEDKMNERKATLMKWLKDRDYIKLIKGSRKFQQLCNNILMGCNLLELDAYGHSKHEEPPKDSVEPTSTEENESNPTSEPLPPKNDLETETVEDSKDETNIIEKDSCQEADVKASDTPPSIENINSSQEK</sequence>
<dbReference type="Proteomes" id="UP000002173">
    <property type="component" value="Unassembled WGS sequence"/>
</dbReference>
<evidence type="ECO:0000313" key="4">
    <source>
        <dbReference type="EMBL" id="EDO08066.1"/>
    </source>
</evidence>
<dbReference type="EMBL" id="AAXT01000001">
    <property type="protein sequence ID" value="EDO08066.1"/>
    <property type="molecule type" value="Genomic_DNA"/>
</dbReference>
<feature type="chain" id="PRO_5002704710" evidence="3">
    <location>
        <begin position="32"/>
        <end position="553"/>
    </location>
</feature>
<protein>
    <submittedName>
        <fullName evidence="4">Membrane protein, putative</fullName>
    </submittedName>
</protein>
<dbReference type="KEGG" id="bbo:BBOV_III005030"/>
<accession>A7AND2</accession>
<evidence type="ECO:0000256" key="1">
    <source>
        <dbReference type="SAM" id="Coils"/>
    </source>
</evidence>
<comment type="caution">
    <text evidence="4">The sequence shown here is derived from an EMBL/GenBank/DDBJ whole genome shotgun (WGS) entry which is preliminary data.</text>
</comment>
<evidence type="ECO:0000313" key="5">
    <source>
        <dbReference type="Proteomes" id="UP000002173"/>
    </source>
</evidence>
<organism evidence="4 5">
    <name type="scientific">Babesia bovis</name>
    <dbReference type="NCBI Taxonomy" id="5865"/>
    <lineage>
        <taxon>Eukaryota</taxon>
        <taxon>Sar</taxon>
        <taxon>Alveolata</taxon>
        <taxon>Apicomplexa</taxon>
        <taxon>Aconoidasida</taxon>
        <taxon>Piroplasmida</taxon>
        <taxon>Babesiidae</taxon>
        <taxon>Babesia</taxon>
    </lineage>
</organism>
<feature type="region of interest" description="Disordered" evidence="2">
    <location>
        <begin position="477"/>
        <end position="553"/>
    </location>
</feature>
<evidence type="ECO:0000256" key="3">
    <source>
        <dbReference type="SAM" id="SignalP"/>
    </source>
</evidence>
<dbReference type="VEuPathDB" id="PiroplasmaDB:BBOV_III005030"/>
<feature type="compositionally biased region" description="Basic and acidic residues" evidence="2">
    <location>
        <begin position="477"/>
        <end position="487"/>
    </location>
</feature>
<reference evidence="4 5" key="1">
    <citation type="journal article" date="2007" name="PLoS Pathog.">
        <title>Genome sequence of Babesia bovis and comparative analysis of apicomplexan hemoprotozoa.</title>
        <authorList>
            <person name="Brayton K.A."/>
            <person name="Lau A.O.T."/>
            <person name="Herndon D.R."/>
            <person name="Hannick L."/>
            <person name="Kappmeyer L.S."/>
            <person name="Berens S.J."/>
            <person name="Bidwell S.L."/>
            <person name="Brown W.C."/>
            <person name="Crabtree J."/>
            <person name="Fadrosh D."/>
            <person name="Feldblum T."/>
            <person name="Forberger H.A."/>
            <person name="Haas B.J."/>
            <person name="Howell J.M."/>
            <person name="Khouri H."/>
            <person name="Koo H."/>
            <person name="Mann D.J."/>
            <person name="Norimine J."/>
            <person name="Paulsen I.T."/>
            <person name="Radune D."/>
            <person name="Ren Q."/>
            <person name="Smith R.K. Jr."/>
            <person name="Suarez C.E."/>
            <person name="White O."/>
            <person name="Wortman J.R."/>
            <person name="Knowles D.P. Jr."/>
            <person name="McElwain T.F."/>
            <person name="Nene V.M."/>
        </authorList>
    </citation>
    <scope>NUCLEOTIDE SEQUENCE [LARGE SCALE GENOMIC DNA]</scope>
    <source>
        <strain evidence="4">T2Bo</strain>
    </source>
</reference>
<feature type="coiled-coil region" evidence="1">
    <location>
        <begin position="224"/>
        <end position="251"/>
    </location>
</feature>
<keyword evidence="5" id="KW-1185">Reference proteome</keyword>
<gene>
    <name evidence="4" type="ORF">BBOV_III005030</name>
</gene>
<keyword evidence="1" id="KW-0175">Coiled coil</keyword>
<dbReference type="AlphaFoldDB" id="A7AND2"/>
<dbReference type="InParanoid" id="A7AND2"/>
<dbReference type="RefSeq" id="XP_001611634.1">
    <property type="nucleotide sequence ID" value="XM_001611584.1"/>
</dbReference>
<proteinExistence type="predicted"/>
<feature type="compositionally biased region" description="Polar residues" evidence="2">
    <location>
        <begin position="540"/>
        <end position="553"/>
    </location>
</feature>